<keyword evidence="3 8" id="KW-0808">Transferase</keyword>
<keyword evidence="4" id="KW-0548">Nucleotidyltransferase</keyword>
<dbReference type="STRING" id="6265.A0A0B2W4T8"/>
<feature type="domain" description="Exoribonuclease phosphorolytic" evidence="7">
    <location>
        <begin position="171"/>
        <end position="236"/>
    </location>
</feature>
<dbReference type="GO" id="GO:0000958">
    <property type="term" value="P:mitochondrial mRNA catabolic process"/>
    <property type="evidence" value="ECO:0007669"/>
    <property type="project" value="TreeGrafter"/>
</dbReference>
<keyword evidence="9" id="KW-1185">Reference proteome</keyword>
<feature type="domain" description="Exoribonuclease phosphorolytic" evidence="6">
    <location>
        <begin position="39"/>
        <end position="168"/>
    </location>
</feature>
<dbReference type="Pfam" id="PF03725">
    <property type="entry name" value="RNase_PH_C"/>
    <property type="match status" value="1"/>
</dbReference>
<dbReference type="AlphaFoldDB" id="A0A0B2W4T8"/>
<evidence type="ECO:0000256" key="2">
    <source>
        <dbReference type="ARBA" id="ARBA00012416"/>
    </source>
</evidence>
<dbReference type="InterPro" id="IPR036345">
    <property type="entry name" value="ExoRNase_PH_dom2_sf"/>
</dbReference>
<evidence type="ECO:0000259" key="7">
    <source>
        <dbReference type="Pfam" id="PF03725"/>
    </source>
</evidence>
<gene>
    <name evidence="8" type="primary">PNPT1</name>
    <name evidence="8" type="ORF">Tcan_05720</name>
</gene>
<reference evidence="8 9" key="1">
    <citation type="submission" date="2014-11" db="EMBL/GenBank/DDBJ databases">
        <title>Genetic blueprint of the zoonotic pathogen Toxocara canis.</title>
        <authorList>
            <person name="Zhu X.-Q."/>
            <person name="Korhonen P.K."/>
            <person name="Cai H."/>
            <person name="Young N.D."/>
            <person name="Nejsum P."/>
            <person name="von Samson-Himmelstjerna G."/>
            <person name="Boag P.R."/>
            <person name="Tan P."/>
            <person name="Li Q."/>
            <person name="Min J."/>
            <person name="Yang Y."/>
            <person name="Wang X."/>
            <person name="Fang X."/>
            <person name="Hall R.S."/>
            <person name="Hofmann A."/>
            <person name="Sternberg P.W."/>
            <person name="Jex A.R."/>
            <person name="Gasser R.B."/>
        </authorList>
    </citation>
    <scope>NUCLEOTIDE SEQUENCE [LARGE SCALE GENOMIC DNA]</scope>
    <source>
        <strain evidence="8">PN_DK_2014</strain>
    </source>
</reference>
<name>A0A0B2W4T8_TOXCA</name>
<organism evidence="8 9">
    <name type="scientific">Toxocara canis</name>
    <name type="common">Canine roundworm</name>
    <dbReference type="NCBI Taxonomy" id="6265"/>
    <lineage>
        <taxon>Eukaryota</taxon>
        <taxon>Metazoa</taxon>
        <taxon>Ecdysozoa</taxon>
        <taxon>Nematoda</taxon>
        <taxon>Chromadorea</taxon>
        <taxon>Rhabditida</taxon>
        <taxon>Spirurina</taxon>
        <taxon>Ascaridomorpha</taxon>
        <taxon>Ascaridoidea</taxon>
        <taxon>Toxocaridae</taxon>
        <taxon>Toxocara</taxon>
    </lineage>
</organism>
<dbReference type="EMBL" id="JPKZ01000256">
    <property type="protein sequence ID" value="KHN88235.1"/>
    <property type="molecule type" value="Genomic_DNA"/>
</dbReference>
<evidence type="ECO:0000313" key="8">
    <source>
        <dbReference type="EMBL" id="KHN88235.1"/>
    </source>
</evidence>
<dbReference type="GO" id="GO:0004654">
    <property type="term" value="F:polyribonucleotide nucleotidyltransferase activity"/>
    <property type="evidence" value="ECO:0007669"/>
    <property type="project" value="UniProtKB-EC"/>
</dbReference>
<dbReference type="InterPro" id="IPR012162">
    <property type="entry name" value="PNPase"/>
</dbReference>
<dbReference type="EC" id="2.7.7.8" evidence="2"/>
<dbReference type="SUPFAM" id="SSF54211">
    <property type="entry name" value="Ribosomal protein S5 domain 2-like"/>
    <property type="match status" value="1"/>
</dbReference>
<sequence length="295" mass="31608">MMPPGWRFLLRRVRRRGGVRCFASARHAVNIGGSTGGELQFETGHLARFADGAAVVSQGDNAILATAVGERNSSSNAVSFLPLTVDFKQSAAAVGRIPTNYLRRELQQSDADVLASRLIDRSIRPLFPKEYKDTTQVICKPLCLDESGDGIVLGVNAASAALAVSDIPWNGPVGAVRIALIDDRVVVNPVRNELKRSKVNMVLSGCADGKHVLMIDMDACEVTAERLDECIGAGLDAIASITAAIQKIVSEAGKPKREASCFLLFEFFSTKMLSPADFRIGSANLGGLIMRLPEP</sequence>
<evidence type="ECO:0000256" key="5">
    <source>
        <dbReference type="ARBA" id="ARBA00022884"/>
    </source>
</evidence>
<dbReference type="GO" id="GO:0000175">
    <property type="term" value="F:3'-5'-RNA exonuclease activity"/>
    <property type="evidence" value="ECO:0007669"/>
    <property type="project" value="TreeGrafter"/>
</dbReference>
<evidence type="ECO:0000256" key="3">
    <source>
        <dbReference type="ARBA" id="ARBA00022679"/>
    </source>
</evidence>
<comment type="caution">
    <text evidence="8">The sequence shown here is derived from an EMBL/GenBank/DDBJ whole genome shotgun (WGS) entry which is preliminary data.</text>
</comment>
<dbReference type="FunFam" id="3.30.230.70:FF:000001">
    <property type="entry name" value="Polyribonucleotide nucleotidyltransferase"/>
    <property type="match status" value="1"/>
</dbReference>
<dbReference type="InterPro" id="IPR015847">
    <property type="entry name" value="ExoRNase_PH_dom2"/>
</dbReference>
<dbReference type="PANTHER" id="PTHR11252">
    <property type="entry name" value="POLYRIBONUCLEOTIDE NUCLEOTIDYLTRANSFERASE"/>
    <property type="match status" value="1"/>
</dbReference>
<dbReference type="PANTHER" id="PTHR11252:SF0">
    <property type="entry name" value="POLYRIBONUCLEOTIDE NUCLEOTIDYLTRANSFERASE 1, MITOCHONDRIAL"/>
    <property type="match status" value="1"/>
</dbReference>
<dbReference type="InterPro" id="IPR027408">
    <property type="entry name" value="PNPase/RNase_PH_dom_sf"/>
</dbReference>
<dbReference type="GO" id="GO:0005739">
    <property type="term" value="C:mitochondrion"/>
    <property type="evidence" value="ECO:0007669"/>
    <property type="project" value="TreeGrafter"/>
</dbReference>
<evidence type="ECO:0000259" key="6">
    <source>
        <dbReference type="Pfam" id="PF01138"/>
    </source>
</evidence>
<dbReference type="OrthoDB" id="437922at2759"/>
<dbReference type="GO" id="GO:0005829">
    <property type="term" value="C:cytosol"/>
    <property type="evidence" value="ECO:0007669"/>
    <property type="project" value="TreeGrafter"/>
</dbReference>
<keyword evidence="5" id="KW-0694">RNA-binding</keyword>
<protein>
    <recommendedName>
        <fullName evidence="2">polyribonucleotide nucleotidyltransferase</fullName>
        <ecNumber evidence="2">2.7.7.8</ecNumber>
    </recommendedName>
</protein>
<dbReference type="Gene3D" id="3.30.230.70">
    <property type="entry name" value="GHMP Kinase, N-terminal domain"/>
    <property type="match status" value="1"/>
</dbReference>
<comment type="similarity">
    <text evidence="1">Belongs to the polyribonucleotide nucleotidyltransferase family.</text>
</comment>
<dbReference type="GO" id="GO:0003723">
    <property type="term" value="F:RNA binding"/>
    <property type="evidence" value="ECO:0007669"/>
    <property type="project" value="UniProtKB-KW"/>
</dbReference>
<accession>A0A0B2W4T8</accession>
<dbReference type="Pfam" id="PF01138">
    <property type="entry name" value="RNase_PH"/>
    <property type="match status" value="1"/>
</dbReference>
<dbReference type="Proteomes" id="UP000031036">
    <property type="component" value="Unassembled WGS sequence"/>
</dbReference>
<evidence type="ECO:0000256" key="4">
    <source>
        <dbReference type="ARBA" id="ARBA00022695"/>
    </source>
</evidence>
<evidence type="ECO:0000256" key="1">
    <source>
        <dbReference type="ARBA" id="ARBA00007404"/>
    </source>
</evidence>
<dbReference type="InterPro" id="IPR020568">
    <property type="entry name" value="Ribosomal_Su5_D2-typ_SF"/>
</dbReference>
<dbReference type="SUPFAM" id="SSF55666">
    <property type="entry name" value="Ribonuclease PH domain 2-like"/>
    <property type="match status" value="1"/>
</dbReference>
<dbReference type="GO" id="GO:0000965">
    <property type="term" value="P:mitochondrial RNA 3'-end processing"/>
    <property type="evidence" value="ECO:0007669"/>
    <property type="project" value="TreeGrafter"/>
</dbReference>
<proteinExistence type="inferred from homology"/>
<dbReference type="InterPro" id="IPR001247">
    <property type="entry name" value="ExoRNase_PH_dom1"/>
</dbReference>
<evidence type="ECO:0000313" key="9">
    <source>
        <dbReference type="Proteomes" id="UP000031036"/>
    </source>
</evidence>